<evidence type="ECO:0000259" key="7">
    <source>
        <dbReference type="Pfam" id="PF14322"/>
    </source>
</evidence>
<comment type="subcellular location">
    <subcellularLocation>
        <location evidence="1">Cell outer membrane</location>
    </subcellularLocation>
</comment>
<name>A0ABR7CZV0_9BACT</name>
<dbReference type="Pfam" id="PF07980">
    <property type="entry name" value="SusD_RagB"/>
    <property type="match status" value="1"/>
</dbReference>
<accession>A0ABR7CZV0</accession>
<evidence type="ECO:0000256" key="1">
    <source>
        <dbReference type="ARBA" id="ARBA00004442"/>
    </source>
</evidence>
<comment type="similarity">
    <text evidence="2">Belongs to the SusD family.</text>
</comment>
<gene>
    <name evidence="8" type="ORF">H8S64_08855</name>
</gene>
<dbReference type="SUPFAM" id="SSF48452">
    <property type="entry name" value="TPR-like"/>
    <property type="match status" value="1"/>
</dbReference>
<keyword evidence="4" id="KW-0472">Membrane</keyword>
<dbReference type="PROSITE" id="PS51257">
    <property type="entry name" value="PROKAR_LIPOPROTEIN"/>
    <property type="match status" value="1"/>
</dbReference>
<evidence type="ECO:0000256" key="3">
    <source>
        <dbReference type="ARBA" id="ARBA00022729"/>
    </source>
</evidence>
<keyword evidence="5" id="KW-0998">Cell outer membrane</keyword>
<dbReference type="InterPro" id="IPR011990">
    <property type="entry name" value="TPR-like_helical_dom_sf"/>
</dbReference>
<dbReference type="InterPro" id="IPR033985">
    <property type="entry name" value="SusD-like_N"/>
</dbReference>
<evidence type="ECO:0000259" key="6">
    <source>
        <dbReference type="Pfam" id="PF07980"/>
    </source>
</evidence>
<dbReference type="EMBL" id="JACOOH010000003">
    <property type="protein sequence ID" value="MBC5621206.1"/>
    <property type="molecule type" value="Genomic_DNA"/>
</dbReference>
<dbReference type="Pfam" id="PF14322">
    <property type="entry name" value="SusD-like_3"/>
    <property type="match status" value="1"/>
</dbReference>
<dbReference type="RefSeq" id="WP_186975769.1">
    <property type="nucleotide sequence ID" value="NZ_JACOOH010000003.1"/>
</dbReference>
<keyword evidence="9" id="KW-1185">Reference proteome</keyword>
<evidence type="ECO:0000313" key="8">
    <source>
        <dbReference type="EMBL" id="MBC5621206.1"/>
    </source>
</evidence>
<evidence type="ECO:0000313" key="9">
    <source>
        <dbReference type="Proteomes" id="UP000646484"/>
    </source>
</evidence>
<keyword evidence="3" id="KW-0732">Signal</keyword>
<evidence type="ECO:0000256" key="4">
    <source>
        <dbReference type="ARBA" id="ARBA00023136"/>
    </source>
</evidence>
<evidence type="ECO:0000256" key="5">
    <source>
        <dbReference type="ARBA" id="ARBA00023237"/>
    </source>
</evidence>
<proteinExistence type="inferred from homology"/>
<feature type="domain" description="SusD-like N-terminal" evidence="7">
    <location>
        <begin position="86"/>
        <end position="236"/>
    </location>
</feature>
<dbReference type="Proteomes" id="UP000646484">
    <property type="component" value="Unassembled WGS sequence"/>
</dbReference>
<comment type="caution">
    <text evidence="8">The sequence shown here is derived from an EMBL/GenBank/DDBJ whole genome shotgun (WGS) entry which is preliminary data.</text>
</comment>
<dbReference type="InterPro" id="IPR012944">
    <property type="entry name" value="SusD_RagB_dom"/>
</dbReference>
<organism evidence="8 9">
    <name type="scientific">Butyricimonas hominis</name>
    <dbReference type="NCBI Taxonomy" id="2763032"/>
    <lineage>
        <taxon>Bacteria</taxon>
        <taxon>Pseudomonadati</taxon>
        <taxon>Bacteroidota</taxon>
        <taxon>Bacteroidia</taxon>
        <taxon>Bacteroidales</taxon>
        <taxon>Odoribacteraceae</taxon>
        <taxon>Butyricimonas</taxon>
    </lineage>
</organism>
<evidence type="ECO:0000256" key="2">
    <source>
        <dbReference type="ARBA" id="ARBA00006275"/>
    </source>
</evidence>
<sequence>MNKLYYILSLCFLWMGCSDFLEYKDQDKIIPRELKHFDELVYGEIIKKTSGSEMKALDFMTDDIMSVVLPIEGSSSRRDSRSEFFGYFTWAKNNQLDMEQRERNDNNWAFFYNKILRCNILENDVSQFEEDHDRVRTRLLGELTFMRALAYYYLVNIYGEPYENKEQAKKALGVPINTAISIEKKVYTRAKLQEVYDLIEKDLLQAINLLKAGDQENSIFRPNVNAAYLFLSRIYLQQKRWEDAKKMSSTLITESGATIETLENMSKYIANGITLYNNSNKSILFSWGRRDNSPLSTSTSEAGHWEVSQDLRNLYVKKDNAEDIRATAFFDKYKPYYPKKYYTFTRSCNDWCYRIEEAYLNRAEACIELGGTENIEQAMRDINSIRRSRIKGDYEKNTNDPEEARKIMREEKRMEFCFEDCRWFDIRRWKIEITHKFQDLNAPLAADTYILTAGNPNYILSLPLDVQDKNFEIENFERVETLVSK</sequence>
<dbReference type="Gene3D" id="1.25.40.390">
    <property type="match status" value="1"/>
</dbReference>
<feature type="domain" description="RagB/SusD" evidence="6">
    <location>
        <begin position="336"/>
        <end position="435"/>
    </location>
</feature>
<protein>
    <submittedName>
        <fullName evidence="8">RagB/SusD family nutrient uptake outer membrane protein</fullName>
    </submittedName>
</protein>
<reference evidence="8 9" key="1">
    <citation type="submission" date="2020-08" db="EMBL/GenBank/DDBJ databases">
        <title>Genome public.</title>
        <authorList>
            <person name="Liu C."/>
            <person name="Sun Q."/>
        </authorList>
    </citation>
    <scope>NUCLEOTIDE SEQUENCE [LARGE SCALE GENOMIC DNA]</scope>
    <source>
        <strain evidence="8 9">NSJ-56</strain>
    </source>
</reference>